<organism evidence="7 8">
    <name type="scientific">Exserohilum turcicum (strain 28A)</name>
    <name type="common">Northern leaf blight fungus</name>
    <name type="synonym">Setosphaeria turcica</name>
    <dbReference type="NCBI Taxonomy" id="671987"/>
    <lineage>
        <taxon>Eukaryota</taxon>
        <taxon>Fungi</taxon>
        <taxon>Dikarya</taxon>
        <taxon>Ascomycota</taxon>
        <taxon>Pezizomycotina</taxon>
        <taxon>Dothideomycetes</taxon>
        <taxon>Pleosporomycetidae</taxon>
        <taxon>Pleosporales</taxon>
        <taxon>Pleosporineae</taxon>
        <taxon>Pleosporaceae</taxon>
        <taxon>Exserohilum</taxon>
    </lineage>
</organism>
<evidence type="ECO:0000256" key="6">
    <source>
        <dbReference type="SAM" id="MobiDB-lite"/>
    </source>
</evidence>
<dbReference type="PRINTS" id="PR00318">
    <property type="entry name" value="GPROTEINA"/>
</dbReference>
<feature type="region of interest" description="Disordered" evidence="6">
    <location>
        <begin position="560"/>
        <end position="580"/>
    </location>
</feature>
<evidence type="ECO:0000256" key="1">
    <source>
        <dbReference type="ARBA" id="ARBA00022723"/>
    </source>
</evidence>
<dbReference type="GO" id="GO:0005737">
    <property type="term" value="C:cytoplasm"/>
    <property type="evidence" value="ECO:0007669"/>
    <property type="project" value="TreeGrafter"/>
</dbReference>
<dbReference type="STRING" id="671987.R0KG54"/>
<sequence>MAEDKRAFALIGAISAIRDGLRHDIDGLRQMHNRWKDSSPSPINLIAHLTALKSTFGNIQDWLEVASNDVHPHLLTDLDVLIHSSNELARHVNVLITSFKHSDPSAADFAAKLKYAITSKTMERLQTVAQRENDAVNLLLAACHCTAQAQRKILLHKSRQIRQEDNVNLKLLAQSAKWNGGCITGLSQLSSFIRWLRLIFCGAPPLDRNISPTDTEYEHIEAIHRSEAIDRALQREATHLYRETKLVLVGNNSSGKDLVMHQLKVLHAEGHHTADQRTAYSCQIYQVIYSLMQSMANLLKDTGVSLPPELNQDFAILLNELDAGKEDISPDAVNAISSIWSSPQFSKLYDHNFEIEFPQYAPYFAQEVARIARQDYVPSEADIIRLNQSMRGIKELRFNWDELDIHLFNIKGYIPDTFRDRWFHQLEGASAIIYIINVSLYDQPNPARPDESLLANEFKTFESWISQPGFSTSSVILILNNYTRFVTKLAHSPLEKFFPDYSPNEEDPEMSARQYIVRHLKSVNHRGLYFYSFWVDLDSSDNRQLYSALRTTLSQIEGRRAHEEAQAAENPPTVSDPPTENCISNVLNVSLSRSQKKKKHEIEQMKTMGFLKGD</sequence>
<proteinExistence type="predicted"/>
<dbReference type="InterPro" id="IPR001019">
    <property type="entry name" value="Gprotein_alpha_su"/>
</dbReference>
<keyword evidence="8" id="KW-1185">Reference proteome</keyword>
<evidence type="ECO:0000256" key="2">
    <source>
        <dbReference type="ARBA" id="ARBA00022741"/>
    </source>
</evidence>
<keyword evidence="1" id="KW-0479">Metal-binding</keyword>
<dbReference type="eggNOG" id="KOG0085">
    <property type="taxonomic scope" value="Eukaryota"/>
</dbReference>
<dbReference type="SMART" id="SM00275">
    <property type="entry name" value="G_alpha"/>
    <property type="match status" value="1"/>
</dbReference>
<dbReference type="GO" id="GO:0046872">
    <property type="term" value="F:metal ion binding"/>
    <property type="evidence" value="ECO:0007669"/>
    <property type="project" value="UniProtKB-KW"/>
</dbReference>
<dbReference type="AlphaFoldDB" id="R0KG54"/>
<dbReference type="FunFam" id="3.40.50.300:FF:000692">
    <property type="entry name" value="Guanine nucleotide-binding protein subunit alpha"/>
    <property type="match status" value="1"/>
</dbReference>
<keyword evidence="5" id="KW-0807">Transducer</keyword>
<evidence type="ECO:0000256" key="5">
    <source>
        <dbReference type="ARBA" id="ARBA00023224"/>
    </source>
</evidence>
<evidence type="ECO:0000313" key="8">
    <source>
        <dbReference type="Proteomes" id="UP000016935"/>
    </source>
</evidence>
<dbReference type="InterPro" id="IPR011025">
    <property type="entry name" value="GproteinA_insert"/>
</dbReference>
<dbReference type="GO" id="GO:0007189">
    <property type="term" value="P:adenylate cyclase-activating G protein-coupled receptor signaling pathway"/>
    <property type="evidence" value="ECO:0007669"/>
    <property type="project" value="TreeGrafter"/>
</dbReference>
<dbReference type="PANTHER" id="PTHR10218">
    <property type="entry name" value="GTP-BINDING PROTEIN ALPHA SUBUNIT"/>
    <property type="match status" value="1"/>
</dbReference>
<keyword evidence="3" id="KW-0460">Magnesium</keyword>
<dbReference type="Proteomes" id="UP000016935">
    <property type="component" value="Unassembled WGS sequence"/>
</dbReference>
<dbReference type="GeneID" id="19396213"/>
<dbReference type="GO" id="GO:0001664">
    <property type="term" value="F:G protein-coupled receptor binding"/>
    <property type="evidence" value="ECO:0007669"/>
    <property type="project" value="TreeGrafter"/>
</dbReference>
<dbReference type="GO" id="GO:0003924">
    <property type="term" value="F:GTPase activity"/>
    <property type="evidence" value="ECO:0007669"/>
    <property type="project" value="InterPro"/>
</dbReference>
<dbReference type="GO" id="GO:0005834">
    <property type="term" value="C:heterotrimeric G-protein complex"/>
    <property type="evidence" value="ECO:0007669"/>
    <property type="project" value="TreeGrafter"/>
</dbReference>
<dbReference type="RefSeq" id="XP_008020878.1">
    <property type="nucleotide sequence ID" value="XM_008022687.1"/>
</dbReference>
<evidence type="ECO:0000256" key="3">
    <source>
        <dbReference type="ARBA" id="ARBA00022842"/>
    </source>
</evidence>
<evidence type="ECO:0000313" key="7">
    <source>
        <dbReference type="EMBL" id="EOA91833.1"/>
    </source>
</evidence>
<dbReference type="Gene3D" id="3.40.50.300">
    <property type="entry name" value="P-loop containing nucleotide triphosphate hydrolases"/>
    <property type="match status" value="1"/>
</dbReference>
<dbReference type="PROSITE" id="PS51882">
    <property type="entry name" value="G_ALPHA"/>
    <property type="match status" value="1"/>
</dbReference>
<dbReference type="SUPFAM" id="SSF47895">
    <property type="entry name" value="Transducin (alpha subunit), insertion domain"/>
    <property type="match status" value="1"/>
</dbReference>
<dbReference type="HOGENOM" id="CLU_444929_0_0_1"/>
<dbReference type="SUPFAM" id="SSF52540">
    <property type="entry name" value="P-loop containing nucleoside triphosphate hydrolases"/>
    <property type="match status" value="1"/>
</dbReference>
<keyword evidence="2" id="KW-0547">Nucleotide-binding</keyword>
<dbReference type="Pfam" id="PF00503">
    <property type="entry name" value="G-alpha"/>
    <property type="match status" value="1"/>
</dbReference>
<evidence type="ECO:0000256" key="4">
    <source>
        <dbReference type="ARBA" id="ARBA00023134"/>
    </source>
</evidence>
<gene>
    <name evidence="7" type="ORF">SETTUDRAFT_133691</name>
</gene>
<dbReference type="PANTHER" id="PTHR10218:SF369">
    <property type="entry name" value="GUANINE NUCLEOTIDE-BINDING PROTEIN ALPHA-2 SUBUNIT"/>
    <property type="match status" value="1"/>
</dbReference>
<dbReference type="GO" id="GO:0005525">
    <property type="term" value="F:GTP binding"/>
    <property type="evidence" value="ECO:0007669"/>
    <property type="project" value="UniProtKB-KW"/>
</dbReference>
<accession>R0KG54</accession>
<dbReference type="GO" id="GO:0031683">
    <property type="term" value="F:G-protein beta/gamma-subunit complex binding"/>
    <property type="evidence" value="ECO:0007669"/>
    <property type="project" value="InterPro"/>
</dbReference>
<protein>
    <recommendedName>
        <fullName evidence="9">Guanine nucleotide-binding protein alpha-3 subunit</fullName>
    </recommendedName>
</protein>
<evidence type="ECO:0008006" key="9">
    <source>
        <dbReference type="Google" id="ProtNLM"/>
    </source>
</evidence>
<dbReference type="Gene3D" id="1.10.400.10">
    <property type="entry name" value="GI Alpha 1, domain 2-like"/>
    <property type="match status" value="1"/>
</dbReference>
<name>R0KG54_EXST2</name>
<reference evidence="7 8" key="2">
    <citation type="journal article" date="2013" name="PLoS Genet.">
        <title>Comparative genome structure, secondary metabolite, and effector coding capacity across Cochliobolus pathogens.</title>
        <authorList>
            <person name="Condon B.J."/>
            <person name="Leng Y."/>
            <person name="Wu D."/>
            <person name="Bushley K.E."/>
            <person name="Ohm R.A."/>
            <person name="Otillar R."/>
            <person name="Martin J."/>
            <person name="Schackwitz W."/>
            <person name="Grimwood J."/>
            <person name="MohdZainudin N."/>
            <person name="Xue C."/>
            <person name="Wang R."/>
            <person name="Manning V.A."/>
            <person name="Dhillon B."/>
            <person name="Tu Z.J."/>
            <person name="Steffenson B.J."/>
            <person name="Salamov A."/>
            <person name="Sun H."/>
            <person name="Lowry S."/>
            <person name="LaButti K."/>
            <person name="Han J."/>
            <person name="Copeland A."/>
            <person name="Lindquist E."/>
            <person name="Barry K."/>
            <person name="Schmutz J."/>
            <person name="Baker S.E."/>
            <person name="Ciuffetti L.M."/>
            <person name="Grigoriev I.V."/>
            <person name="Zhong S."/>
            <person name="Turgeon B.G."/>
        </authorList>
    </citation>
    <scope>NUCLEOTIDE SEQUENCE [LARGE SCALE GENOMIC DNA]</scope>
    <source>
        <strain evidence="8">28A</strain>
    </source>
</reference>
<dbReference type="InterPro" id="IPR027417">
    <property type="entry name" value="P-loop_NTPase"/>
</dbReference>
<keyword evidence="4" id="KW-0342">GTP-binding</keyword>
<dbReference type="OrthoDB" id="5817230at2759"/>
<reference evidence="7 8" key="1">
    <citation type="journal article" date="2012" name="PLoS Pathog.">
        <title>Diverse lifestyles and strategies of plant pathogenesis encoded in the genomes of eighteen Dothideomycetes fungi.</title>
        <authorList>
            <person name="Ohm R.A."/>
            <person name="Feau N."/>
            <person name="Henrissat B."/>
            <person name="Schoch C.L."/>
            <person name="Horwitz B.A."/>
            <person name="Barry K.W."/>
            <person name="Condon B.J."/>
            <person name="Copeland A.C."/>
            <person name="Dhillon B."/>
            <person name="Glaser F."/>
            <person name="Hesse C.N."/>
            <person name="Kosti I."/>
            <person name="LaButti K."/>
            <person name="Lindquist E.A."/>
            <person name="Lucas S."/>
            <person name="Salamov A.A."/>
            <person name="Bradshaw R.E."/>
            <person name="Ciuffetti L."/>
            <person name="Hamelin R.C."/>
            <person name="Kema G.H.J."/>
            <person name="Lawrence C."/>
            <person name="Scott J.A."/>
            <person name="Spatafora J.W."/>
            <person name="Turgeon B.G."/>
            <person name="de Wit P.J.G.M."/>
            <person name="Zhong S."/>
            <person name="Goodwin S.B."/>
            <person name="Grigoriev I.V."/>
        </authorList>
    </citation>
    <scope>NUCLEOTIDE SEQUENCE [LARGE SCALE GENOMIC DNA]</scope>
    <source>
        <strain evidence="8">28A</strain>
    </source>
</reference>
<dbReference type="EMBL" id="KB908481">
    <property type="protein sequence ID" value="EOA91833.1"/>
    <property type="molecule type" value="Genomic_DNA"/>
</dbReference>